<proteinExistence type="predicted"/>
<evidence type="ECO:0000313" key="3">
    <source>
        <dbReference type="Proteomes" id="UP000533598"/>
    </source>
</evidence>
<dbReference type="PANTHER" id="PTHR35176">
    <property type="entry name" value="HEME OXYGENASE HI_0854-RELATED"/>
    <property type="match status" value="1"/>
</dbReference>
<comment type="caution">
    <text evidence="2">The sequence shown here is derived from an EMBL/GenBank/DDBJ whole genome shotgun (WGS) entry which is preliminary data.</text>
</comment>
<gene>
    <name evidence="2" type="ORF">HNR67_007829</name>
</gene>
<dbReference type="AlphaFoldDB" id="A0A7W7FWP4"/>
<dbReference type="SUPFAM" id="SSF50475">
    <property type="entry name" value="FMN-binding split barrel"/>
    <property type="match status" value="1"/>
</dbReference>
<dbReference type="Proteomes" id="UP000533598">
    <property type="component" value="Unassembled WGS sequence"/>
</dbReference>
<dbReference type="RefSeq" id="WP_185008484.1">
    <property type="nucleotide sequence ID" value="NZ_BAAAUI010000014.1"/>
</dbReference>
<dbReference type="InterPro" id="IPR019965">
    <property type="entry name" value="PPOX_F420-dep_Rv2061_put"/>
</dbReference>
<dbReference type="InterPro" id="IPR012349">
    <property type="entry name" value="Split_barrel_FMN-bd"/>
</dbReference>
<name>A0A7W7FWP4_9PSEU</name>
<dbReference type="PANTHER" id="PTHR35176:SF11">
    <property type="entry name" value="PYRIDOXAMINE 5'-PHOSPHATE OXIDASE FAMILY PROTEIN"/>
    <property type="match status" value="1"/>
</dbReference>
<accession>A0A7W7FWP4</accession>
<evidence type="ECO:0000256" key="1">
    <source>
        <dbReference type="ARBA" id="ARBA00023002"/>
    </source>
</evidence>
<dbReference type="InterPro" id="IPR052019">
    <property type="entry name" value="F420H2_bilvrd_red/Heme_oxyg"/>
</dbReference>
<dbReference type="Gene3D" id="2.30.110.10">
    <property type="entry name" value="Electron Transport, Fmn-binding Protein, Chain A"/>
    <property type="match status" value="1"/>
</dbReference>
<keyword evidence="1" id="KW-0560">Oxidoreductase</keyword>
<dbReference type="GO" id="GO:0016627">
    <property type="term" value="F:oxidoreductase activity, acting on the CH-CH group of donors"/>
    <property type="evidence" value="ECO:0007669"/>
    <property type="project" value="TreeGrafter"/>
</dbReference>
<organism evidence="2 3">
    <name type="scientific">Crossiella cryophila</name>
    <dbReference type="NCBI Taxonomy" id="43355"/>
    <lineage>
        <taxon>Bacteria</taxon>
        <taxon>Bacillati</taxon>
        <taxon>Actinomycetota</taxon>
        <taxon>Actinomycetes</taxon>
        <taxon>Pseudonocardiales</taxon>
        <taxon>Pseudonocardiaceae</taxon>
        <taxon>Crossiella</taxon>
    </lineage>
</organism>
<reference evidence="2 3" key="1">
    <citation type="submission" date="2020-08" db="EMBL/GenBank/DDBJ databases">
        <title>Sequencing the genomes of 1000 actinobacteria strains.</title>
        <authorList>
            <person name="Klenk H.-P."/>
        </authorList>
    </citation>
    <scope>NUCLEOTIDE SEQUENCE [LARGE SCALE GENOMIC DNA]</scope>
    <source>
        <strain evidence="2 3">DSM 44230</strain>
    </source>
</reference>
<dbReference type="NCBIfam" id="TIGR03666">
    <property type="entry name" value="Rv2061_F420"/>
    <property type="match status" value="1"/>
</dbReference>
<dbReference type="GO" id="GO:0070967">
    <property type="term" value="F:coenzyme F420 binding"/>
    <property type="evidence" value="ECO:0007669"/>
    <property type="project" value="TreeGrafter"/>
</dbReference>
<evidence type="ECO:0000313" key="2">
    <source>
        <dbReference type="EMBL" id="MBB4681711.1"/>
    </source>
</evidence>
<sequence>MTSDLRSAKYLLLTTFRRDGTAVDTPVWVVAEGELLYAWSNASAGKIKRLRRDGAVRVAPCTVRGSQTGPAVPATATLVDAEHTAKVVRMINKKYGLIGRLTTLRANPAAGRTIGIRIELDPRTEPARPDELG</sequence>
<protein>
    <submittedName>
        <fullName evidence="2">PPOX class probable F420-dependent enzyme</fullName>
    </submittedName>
</protein>
<dbReference type="EMBL" id="JACHMH010000001">
    <property type="protein sequence ID" value="MBB4681711.1"/>
    <property type="molecule type" value="Genomic_DNA"/>
</dbReference>
<keyword evidence="3" id="KW-1185">Reference proteome</keyword>
<dbReference type="GO" id="GO:0005829">
    <property type="term" value="C:cytosol"/>
    <property type="evidence" value="ECO:0007669"/>
    <property type="project" value="TreeGrafter"/>
</dbReference>